<keyword evidence="2" id="KW-1185">Reference proteome</keyword>
<sequence>MLVVLSTSNWRDIHYFNVSDNREYFGRFLTKLEQGRYCSGYSAVSDASACKALH</sequence>
<reference evidence="1 2" key="1">
    <citation type="submission" date="2020-06" db="EMBL/GenBank/DDBJ databases">
        <title>WGS assembly of Ceratodon purpureus strain R40.</title>
        <authorList>
            <person name="Carey S.B."/>
            <person name="Jenkins J."/>
            <person name="Shu S."/>
            <person name="Lovell J.T."/>
            <person name="Sreedasyam A."/>
            <person name="Maumus F."/>
            <person name="Tiley G.P."/>
            <person name="Fernandez-Pozo N."/>
            <person name="Barry K."/>
            <person name="Chen C."/>
            <person name="Wang M."/>
            <person name="Lipzen A."/>
            <person name="Daum C."/>
            <person name="Saski C.A."/>
            <person name="Payton A.C."/>
            <person name="Mcbreen J.C."/>
            <person name="Conrad R.E."/>
            <person name="Kollar L.M."/>
            <person name="Olsson S."/>
            <person name="Huttunen S."/>
            <person name="Landis J.B."/>
            <person name="Wickett N.J."/>
            <person name="Johnson M.G."/>
            <person name="Rensing S.A."/>
            <person name="Grimwood J."/>
            <person name="Schmutz J."/>
            <person name="Mcdaniel S.F."/>
        </authorList>
    </citation>
    <scope>NUCLEOTIDE SEQUENCE [LARGE SCALE GENOMIC DNA]</scope>
    <source>
        <strain evidence="1 2">R40</strain>
    </source>
</reference>
<dbReference type="Proteomes" id="UP000822688">
    <property type="component" value="Chromosome 11"/>
</dbReference>
<evidence type="ECO:0000313" key="1">
    <source>
        <dbReference type="EMBL" id="KAG0557325.1"/>
    </source>
</evidence>
<organism evidence="1 2">
    <name type="scientific">Ceratodon purpureus</name>
    <name type="common">Fire moss</name>
    <name type="synonym">Dicranum purpureum</name>
    <dbReference type="NCBI Taxonomy" id="3225"/>
    <lineage>
        <taxon>Eukaryota</taxon>
        <taxon>Viridiplantae</taxon>
        <taxon>Streptophyta</taxon>
        <taxon>Embryophyta</taxon>
        <taxon>Bryophyta</taxon>
        <taxon>Bryophytina</taxon>
        <taxon>Bryopsida</taxon>
        <taxon>Dicranidae</taxon>
        <taxon>Pseudoditrichales</taxon>
        <taxon>Ditrichaceae</taxon>
        <taxon>Ceratodon</taxon>
    </lineage>
</organism>
<gene>
    <name evidence="1" type="ORF">KC19_11G120300</name>
</gene>
<comment type="caution">
    <text evidence="1">The sequence shown here is derived from an EMBL/GenBank/DDBJ whole genome shotgun (WGS) entry which is preliminary data.</text>
</comment>
<dbReference type="EMBL" id="CM026432">
    <property type="protein sequence ID" value="KAG0557325.1"/>
    <property type="molecule type" value="Genomic_DNA"/>
</dbReference>
<proteinExistence type="predicted"/>
<evidence type="ECO:0000313" key="2">
    <source>
        <dbReference type="Proteomes" id="UP000822688"/>
    </source>
</evidence>
<accession>A0A8T0GF79</accession>
<dbReference type="AlphaFoldDB" id="A0A8T0GF79"/>
<protein>
    <submittedName>
        <fullName evidence="1">Uncharacterized protein</fullName>
    </submittedName>
</protein>
<name>A0A8T0GF79_CERPU</name>